<name>A0A2S4V731_9BASI</name>
<proteinExistence type="predicted"/>
<dbReference type="EMBL" id="PKSL01000100">
    <property type="protein sequence ID" value="POW05321.1"/>
    <property type="molecule type" value="Genomic_DNA"/>
</dbReference>
<dbReference type="VEuPathDB" id="FungiDB:PSTT_09805"/>
<gene>
    <name evidence="1" type="ORF">PSTT_09805</name>
</gene>
<accession>A0A2S4V731</accession>
<evidence type="ECO:0000313" key="2">
    <source>
        <dbReference type="Proteomes" id="UP000239156"/>
    </source>
</evidence>
<comment type="caution">
    <text evidence="1">The sequence shown here is derived from an EMBL/GenBank/DDBJ whole genome shotgun (WGS) entry which is preliminary data.</text>
</comment>
<protein>
    <submittedName>
        <fullName evidence="1">Uncharacterized protein</fullName>
    </submittedName>
</protein>
<sequence>MKVEYKERQSQLTAKMNKQLSLIADEEEWIDGKGNLIDGELLISRLSALASASGNESIHLNSNNVKTFSKIHNFHPKESAKLPD</sequence>
<dbReference type="AlphaFoldDB" id="A0A2S4V731"/>
<dbReference type="VEuPathDB" id="FungiDB:PSHT_13471"/>
<evidence type="ECO:0000313" key="1">
    <source>
        <dbReference type="EMBL" id="POW05321.1"/>
    </source>
</evidence>
<keyword evidence="2" id="KW-1185">Reference proteome</keyword>
<dbReference type="Proteomes" id="UP000239156">
    <property type="component" value="Unassembled WGS sequence"/>
</dbReference>
<reference evidence="1" key="1">
    <citation type="submission" date="2017-12" db="EMBL/GenBank/DDBJ databases">
        <title>Gene loss provides genomic basis for host adaptation in cereal stripe rust fungi.</title>
        <authorList>
            <person name="Xia C."/>
        </authorList>
    </citation>
    <scope>NUCLEOTIDE SEQUENCE [LARGE SCALE GENOMIC DNA]</scope>
    <source>
        <strain evidence="1">93-210</strain>
    </source>
</reference>
<organism evidence="1 2">
    <name type="scientific">Puccinia striiformis</name>
    <dbReference type="NCBI Taxonomy" id="27350"/>
    <lineage>
        <taxon>Eukaryota</taxon>
        <taxon>Fungi</taxon>
        <taxon>Dikarya</taxon>
        <taxon>Basidiomycota</taxon>
        <taxon>Pucciniomycotina</taxon>
        <taxon>Pucciniomycetes</taxon>
        <taxon>Pucciniales</taxon>
        <taxon>Pucciniaceae</taxon>
        <taxon>Puccinia</taxon>
    </lineage>
</organism>